<dbReference type="EMBL" id="BGPR01001811">
    <property type="protein sequence ID" value="GBM62339.1"/>
    <property type="molecule type" value="Genomic_DNA"/>
</dbReference>
<gene>
    <name evidence="1" type="ORF">AVEN_166837_1</name>
</gene>
<dbReference type="AlphaFoldDB" id="A0A4Y2HA82"/>
<accession>A0A4Y2HA82</accession>
<name>A0A4Y2HA82_ARAVE</name>
<dbReference type="Proteomes" id="UP000499080">
    <property type="component" value="Unassembled WGS sequence"/>
</dbReference>
<protein>
    <submittedName>
        <fullName evidence="1">Uncharacterized protein</fullName>
    </submittedName>
</protein>
<reference evidence="1 2" key="1">
    <citation type="journal article" date="2019" name="Sci. Rep.">
        <title>Orb-weaving spider Araneus ventricosus genome elucidates the spidroin gene catalogue.</title>
        <authorList>
            <person name="Kono N."/>
            <person name="Nakamura H."/>
            <person name="Ohtoshi R."/>
            <person name="Moran D.A.P."/>
            <person name="Shinohara A."/>
            <person name="Yoshida Y."/>
            <person name="Fujiwara M."/>
            <person name="Mori M."/>
            <person name="Tomita M."/>
            <person name="Arakawa K."/>
        </authorList>
    </citation>
    <scope>NUCLEOTIDE SEQUENCE [LARGE SCALE GENOMIC DNA]</scope>
</reference>
<comment type="caution">
    <text evidence="1">The sequence shown here is derived from an EMBL/GenBank/DDBJ whole genome shotgun (WGS) entry which is preliminary data.</text>
</comment>
<keyword evidence="2" id="KW-1185">Reference proteome</keyword>
<sequence length="87" mass="10276">MMEQDYYHPVDESEKHKAIETELENMRDVEDKMHYIEYNSPNRRKIAKARNLFSSRAKLVQTSSIYEVANSEETNETIVVNYNSDNS</sequence>
<proteinExistence type="predicted"/>
<evidence type="ECO:0000313" key="2">
    <source>
        <dbReference type="Proteomes" id="UP000499080"/>
    </source>
</evidence>
<evidence type="ECO:0000313" key="1">
    <source>
        <dbReference type="EMBL" id="GBM62339.1"/>
    </source>
</evidence>
<organism evidence="1 2">
    <name type="scientific">Araneus ventricosus</name>
    <name type="common">Orbweaver spider</name>
    <name type="synonym">Epeira ventricosa</name>
    <dbReference type="NCBI Taxonomy" id="182803"/>
    <lineage>
        <taxon>Eukaryota</taxon>
        <taxon>Metazoa</taxon>
        <taxon>Ecdysozoa</taxon>
        <taxon>Arthropoda</taxon>
        <taxon>Chelicerata</taxon>
        <taxon>Arachnida</taxon>
        <taxon>Araneae</taxon>
        <taxon>Araneomorphae</taxon>
        <taxon>Entelegynae</taxon>
        <taxon>Araneoidea</taxon>
        <taxon>Araneidae</taxon>
        <taxon>Araneus</taxon>
    </lineage>
</organism>